<evidence type="ECO:0000256" key="1">
    <source>
        <dbReference type="SAM" id="MobiDB-lite"/>
    </source>
</evidence>
<feature type="transmembrane region" description="Helical" evidence="2">
    <location>
        <begin position="73"/>
        <end position="96"/>
    </location>
</feature>
<proteinExistence type="predicted"/>
<sequence length="529" mass="58446">MILLEEDTLQRPKLRTDPSDRAPYRANAVALASGRSPSPNTTLPDYEASQAQHPSPHKRPFYRRIWHTKAGKAISYAFAIYSAIFVVIGIPAFVLVGPFKWVFVLHKPTTPQRGKAPFKWHGGDDFSHYGPLPPMPPPQLSGQIDLSFQNLGNFSCNTWIEPGVPHGKPNTTAAIGQVWLSHPSVYKLQMISASLSMRLAFPLGDGIILRTNSSSNNLTDYVSGSLRVDMNPDKNVSGIVLVANTRSSSFQLLQASSVCLTSFGNLTELILRIPDREESHLDTIDMDLQLLLPWTPAPINFKMFATHLPMFSQSFGDLRHVAFRRFELAGSNSTVTVASVRASSIVVQTSGAEISGNFSASENILLDTINGPIVAQVNLQVDERRYFSTPPKHPNFMTMFKTFNAPMNVSIAHVAGSEPARFGVVAENTQGAMTMTLDSVYTGLFELRTKAATALVQETPAATDSPLDEENELHFEKHVTSEWTHGWIGDTSDPKKYHHHEANRVKLLNSLAPIELRLARLRPSTAVRR</sequence>
<keyword evidence="2" id="KW-0812">Transmembrane</keyword>
<reference evidence="3" key="1">
    <citation type="submission" date="2022-01" db="EMBL/GenBank/DDBJ databases">
        <title>Comparative genomics reveals a dynamic genome evolution in the ectomycorrhizal milk-cap (Lactarius) mushrooms.</title>
        <authorList>
            <consortium name="DOE Joint Genome Institute"/>
            <person name="Lebreton A."/>
            <person name="Tang N."/>
            <person name="Kuo A."/>
            <person name="LaButti K."/>
            <person name="Drula E."/>
            <person name="Barry K."/>
            <person name="Clum A."/>
            <person name="Lipzen A."/>
            <person name="Mousain D."/>
            <person name="Ng V."/>
            <person name="Wang R."/>
            <person name="Wang X."/>
            <person name="Dai Y."/>
            <person name="Henrissat B."/>
            <person name="Grigoriev I.V."/>
            <person name="Guerin-Laguette A."/>
            <person name="Yu F."/>
            <person name="Martin F.M."/>
        </authorList>
    </citation>
    <scope>NUCLEOTIDE SEQUENCE</scope>
    <source>
        <strain evidence="3">QP</strain>
    </source>
</reference>
<keyword evidence="2" id="KW-1133">Transmembrane helix</keyword>
<feature type="compositionally biased region" description="Polar residues" evidence="1">
    <location>
        <begin position="35"/>
        <end position="53"/>
    </location>
</feature>
<organism evidence="3 4">
    <name type="scientific">Lactarius akahatsu</name>
    <dbReference type="NCBI Taxonomy" id="416441"/>
    <lineage>
        <taxon>Eukaryota</taxon>
        <taxon>Fungi</taxon>
        <taxon>Dikarya</taxon>
        <taxon>Basidiomycota</taxon>
        <taxon>Agaricomycotina</taxon>
        <taxon>Agaricomycetes</taxon>
        <taxon>Russulales</taxon>
        <taxon>Russulaceae</taxon>
        <taxon>Lactarius</taxon>
    </lineage>
</organism>
<feature type="region of interest" description="Disordered" evidence="1">
    <location>
        <begin position="1"/>
        <end position="56"/>
    </location>
</feature>
<dbReference type="EMBL" id="JAKELL010000030">
    <property type="protein sequence ID" value="KAH8990568.1"/>
    <property type="molecule type" value="Genomic_DNA"/>
</dbReference>
<accession>A0AAD4LGB0</accession>
<keyword evidence="4" id="KW-1185">Reference proteome</keyword>
<keyword evidence="2" id="KW-0472">Membrane</keyword>
<evidence type="ECO:0000313" key="4">
    <source>
        <dbReference type="Proteomes" id="UP001201163"/>
    </source>
</evidence>
<evidence type="ECO:0000313" key="3">
    <source>
        <dbReference type="EMBL" id="KAH8990568.1"/>
    </source>
</evidence>
<gene>
    <name evidence="3" type="ORF">EDB92DRAFT_1816748</name>
</gene>
<evidence type="ECO:0008006" key="5">
    <source>
        <dbReference type="Google" id="ProtNLM"/>
    </source>
</evidence>
<dbReference type="AlphaFoldDB" id="A0AAD4LGB0"/>
<feature type="compositionally biased region" description="Basic and acidic residues" evidence="1">
    <location>
        <begin position="8"/>
        <end position="23"/>
    </location>
</feature>
<comment type="caution">
    <text evidence="3">The sequence shown here is derived from an EMBL/GenBank/DDBJ whole genome shotgun (WGS) entry which is preliminary data.</text>
</comment>
<dbReference type="Proteomes" id="UP001201163">
    <property type="component" value="Unassembled WGS sequence"/>
</dbReference>
<name>A0AAD4LGB0_9AGAM</name>
<evidence type="ECO:0000256" key="2">
    <source>
        <dbReference type="SAM" id="Phobius"/>
    </source>
</evidence>
<protein>
    <recommendedName>
        <fullName evidence="5">Transmembrane protein</fullName>
    </recommendedName>
</protein>